<evidence type="ECO:0000313" key="2">
    <source>
        <dbReference type="Proteomes" id="UP001611415"/>
    </source>
</evidence>
<evidence type="ECO:0008006" key="3">
    <source>
        <dbReference type="Google" id="ProtNLM"/>
    </source>
</evidence>
<accession>A0ABW7X4B7</accession>
<evidence type="ECO:0000313" key="1">
    <source>
        <dbReference type="EMBL" id="MFI2475955.1"/>
    </source>
</evidence>
<dbReference type="EMBL" id="JBIRYO010000014">
    <property type="protein sequence ID" value="MFI2475955.1"/>
    <property type="molecule type" value="Genomic_DNA"/>
</dbReference>
<proteinExistence type="predicted"/>
<dbReference type="Proteomes" id="UP001611415">
    <property type="component" value="Unassembled WGS sequence"/>
</dbReference>
<name>A0ABW7X4B7_9NOCA</name>
<protein>
    <recommendedName>
        <fullName evidence="3">Minor tail protein</fullName>
    </recommendedName>
</protein>
<dbReference type="RefSeq" id="WP_397093277.1">
    <property type="nucleotide sequence ID" value="NZ_JBIRYO010000014.1"/>
</dbReference>
<comment type="caution">
    <text evidence="1">The sequence shown here is derived from an EMBL/GenBank/DDBJ whole genome shotgun (WGS) entry which is preliminary data.</text>
</comment>
<gene>
    <name evidence="1" type="ORF">ACH49W_21485</name>
</gene>
<sequence length="343" mass="33925">MGSMLAVARTGDANHWIPIVLKEVAVADPAFKSARLPVSPSATPAIPASPASRSELPSAPVAFVAGKYIPVVIPFIRADTTGVGALVASAVASTSEQGISTASGQLAAQHTPSQSGVVGFESGGTARAQVAAGLSAKVLVSAGFGSDGRAAAINAIARGTGELSATVVPHSGAVSAFYGTATATGALVLPPVAASAQLAGSGTLTATAAPGFRPSGMNKSGTQPGPNAQNAWVQVINWTADTANYPGSTVDTDALVSQGARAAATITGSAGWTNGMYTNAIAVRLKKNNTVIATGTSANPATASATVAVAQGDRITLEVTDTSQWPAFSTATINAANTFLRIT</sequence>
<reference evidence="1 2" key="1">
    <citation type="submission" date="2024-10" db="EMBL/GenBank/DDBJ databases">
        <title>The Natural Products Discovery Center: Release of the First 8490 Sequenced Strains for Exploring Actinobacteria Biosynthetic Diversity.</title>
        <authorList>
            <person name="Kalkreuter E."/>
            <person name="Kautsar S.A."/>
            <person name="Yang D."/>
            <person name="Bader C.D."/>
            <person name="Teijaro C.N."/>
            <person name="Fluegel L."/>
            <person name="Davis C.M."/>
            <person name="Simpson J.R."/>
            <person name="Lauterbach L."/>
            <person name="Steele A.D."/>
            <person name="Gui C."/>
            <person name="Meng S."/>
            <person name="Li G."/>
            <person name="Viehrig K."/>
            <person name="Ye F."/>
            <person name="Su P."/>
            <person name="Kiefer A.F."/>
            <person name="Nichols A."/>
            <person name="Cepeda A.J."/>
            <person name="Yan W."/>
            <person name="Fan B."/>
            <person name="Jiang Y."/>
            <person name="Adhikari A."/>
            <person name="Zheng C.-J."/>
            <person name="Schuster L."/>
            <person name="Cowan T.M."/>
            <person name="Smanski M.J."/>
            <person name="Chevrette M.G."/>
            <person name="De Carvalho L.P.S."/>
            <person name="Shen B."/>
        </authorList>
    </citation>
    <scope>NUCLEOTIDE SEQUENCE [LARGE SCALE GENOMIC DNA]</scope>
    <source>
        <strain evidence="1 2">NPDC019275</strain>
    </source>
</reference>
<organism evidence="1 2">
    <name type="scientific">Nocardia xishanensis</name>
    <dbReference type="NCBI Taxonomy" id="238964"/>
    <lineage>
        <taxon>Bacteria</taxon>
        <taxon>Bacillati</taxon>
        <taxon>Actinomycetota</taxon>
        <taxon>Actinomycetes</taxon>
        <taxon>Mycobacteriales</taxon>
        <taxon>Nocardiaceae</taxon>
        <taxon>Nocardia</taxon>
    </lineage>
</organism>
<keyword evidence="2" id="KW-1185">Reference proteome</keyword>